<accession>A0AAW2ZIW3</accession>
<feature type="transmembrane region" description="Helical" evidence="1">
    <location>
        <begin position="252"/>
        <end position="271"/>
    </location>
</feature>
<dbReference type="Gene3D" id="2.60.40.10">
    <property type="entry name" value="Immunoglobulins"/>
    <property type="match status" value="1"/>
</dbReference>
<feature type="transmembrane region" description="Helical" evidence="1">
    <location>
        <begin position="223"/>
        <end position="240"/>
    </location>
</feature>
<keyword evidence="3" id="KW-1185">Reference proteome</keyword>
<proteinExistence type="predicted"/>
<keyword evidence="1" id="KW-0812">Transmembrane</keyword>
<keyword evidence="1" id="KW-0472">Membrane</keyword>
<comment type="caution">
    <text evidence="2">The sequence shown here is derived from an EMBL/GenBank/DDBJ whole genome shotgun (WGS) entry which is preliminary data.</text>
</comment>
<organism evidence="2 3">
    <name type="scientific">Acrasis kona</name>
    <dbReference type="NCBI Taxonomy" id="1008807"/>
    <lineage>
        <taxon>Eukaryota</taxon>
        <taxon>Discoba</taxon>
        <taxon>Heterolobosea</taxon>
        <taxon>Tetramitia</taxon>
        <taxon>Eutetramitia</taxon>
        <taxon>Acrasidae</taxon>
        <taxon>Acrasis</taxon>
    </lineage>
</organism>
<evidence type="ECO:0000313" key="3">
    <source>
        <dbReference type="Proteomes" id="UP001431209"/>
    </source>
</evidence>
<dbReference type="SUPFAM" id="SSF49354">
    <property type="entry name" value="PapD-like"/>
    <property type="match status" value="1"/>
</dbReference>
<gene>
    <name evidence="2" type="ORF">AKO1_003938</name>
</gene>
<dbReference type="EMBL" id="JAOPGA020001602">
    <property type="protein sequence ID" value="KAL0489746.1"/>
    <property type="molecule type" value="Genomic_DNA"/>
</dbReference>
<evidence type="ECO:0008006" key="4">
    <source>
        <dbReference type="Google" id="ProtNLM"/>
    </source>
</evidence>
<evidence type="ECO:0000313" key="2">
    <source>
        <dbReference type="EMBL" id="KAL0489746.1"/>
    </source>
</evidence>
<dbReference type="InterPro" id="IPR008962">
    <property type="entry name" value="PapD-like_sf"/>
</dbReference>
<dbReference type="InterPro" id="IPR013783">
    <property type="entry name" value="Ig-like_fold"/>
</dbReference>
<dbReference type="Proteomes" id="UP001431209">
    <property type="component" value="Unassembled WGS sequence"/>
</dbReference>
<name>A0AAW2ZIW3_9EUKA</name>
<evidence type="ECO:0000256" key="1">
    <source>
        <dbReference type="SAM" id="Phobius"/>
    </source>
</evidence>
<sequence>MPLGDPYTETKLSNRECSKPYKSPQLGLSCTVNVRKITFTVDNISNSITLFNVHGFPVQFEIASNRPDYYRIKTSRGEISGHSSVSVKVRLSSEKATRIYSAQYANLTNVKTHYIKVKFSSPNCGTLSTNITSNIQFGGILNIQRPPIPAPDTVNTLPTAISSMTNLSASVPTLPSDLNRALSPLFTNVPKPLKSCLKTSLDKKKDQEEVDDDIEVSQHWKGIIHYLPIVFGAIIVFLTTKIHKIDNETSKLLWASFMIGLGAMFVQLKLLSRGRQQ</sequence>
<keyword evidence="1" id="KW-1133">Transmembrane helix</keyword>
<reference evidence="2 3" key="1">
    <citation type="submission" date="2024-03" db="EMBL/GenBank/DDBJ databases">
        <title>The Acrasis kona genome and developmental transcriptomes reveal deep origins of eukaryotic multicellular pathways.</title>
        <authorList>
            <person name="Sheikh S."/>
            <person name="Fu C.-J."/>
            <person name="Brown M.W."/>
            <person name="Baldauf S.L."/>
        </authorList>
    </citation>
    <scope>NUCLEOTIDE SEQUENCE [LARGE SCALE GENOMIC DNA]</scope>
    <source>
        <strain evidence="2 3">ATCC MYA-3509</strain>
    </source>
</reference>
<protein>
    <recommendedName>
        <fullName evidence="4">MSP domain-containing protein</fullName>
    </recommendedName>
</protein>
<dbReference type="AlphaFoldDB" id="A0AAW2ZIW3"/>